<evidence type="ECO:0000256" key="1">
    <source>
        <dbReference type="SAM" id="Phobius"/>
    </source>
</evidence>
<feature type="transmembrane region" description="Helical" evidence="1">
    <location>
        <begin position="273"/>
        <end position="291"/>
    </location>
</feature>
<feature type="transmembrane region" description="Helical" evidence="1">
    <location>
        <begin position="243"/>
        <end position="261"/>
    </location>
</feature>
<organism evidence="2 3">
    <name type="scientific">Chaetoceros tenuissimus</name>
    <dbReference type="NCBI Taxonomy" id="426638"/>
    <lineage>
        <taxon>Eukaryota</taxon>
        <taxon>Sar</taxon>
        <taxon>Stramenopiles</taxon>
        <taxon>Ochrophyta</taxon>
        <taxon>Bacillariophyta</taxon>
        <taxon>Coscinodiscophyceae</taxon>
        <taxon>Chaetocerotophycidae</taxon>
        <taxon>Chaetocerotales</taxon>
        <taxon>Chaetocerotaceae</taxon>
        <taxon>Chaetoceros</taxon>
    </lineage>
</organism>
<feature type="transmembrane region" description="Helical" evidence="1">
    <location>
        <begin position="31"/>
        <end position="50"/>
    </location>
</feature>
<dbReference type="PANTHER" id="PTHR35797:SF1">
    <property type="entry name" value="PROTEASE"/>
    <property type="match status" value="1"/>
</dbReference>
<proteinExistence type="predicted"/>
<feature type="transmembrane region" description="Helical" evidence="1">
    <location>
        <begin position="180"/>
        <end position="201"/>
    </location>
</feature>
<keyword evidence="1" id="KW-1133">Transmembrane helix</keyword>
<gene>
    <name evidence="2" type="ORF">CTEN210_18256</name>
</gene>
<accession>A0AAD3DEY9</accession>
<dbReference type="EMBL" id="BLLK01000075">
    <property type="protein sequence ID" value="GFH61780.1"/>
    <property type="molecule type" value="Genomic_DNA"/>
</dbReference>
<evidence type="ECO:0000313" key="2">
    <source>
        <dbReference type="EMBL" id="GFH61780.1"/>
    </source>
</evidence>
<feature type="transmembrane region" description="Helical" evidence="1">
    <location>
        <begin position="213"/>
        <end position="231"/>
    </location>
</feature>
<evidence type="ECO:0008006" key="4">
    <source>
        <dbReference type="Google" id="ProtNLM"/>
    </source>
</evidence>
<reference evidence="2 3" key="1">
    <citation type="journal article" date="2021" name="Sci. Rep.">
        <title>The genome of the diatom Chaetoceros tenuissimus carries an ancient integrated fragment of an extant virus.</title>
        <authorList>
            <person name="Hongo Y."/>
            <person name="Kimura K."/>
            <person name="Takaki Y."/>
            <person name="Yoshida Y."/>
            <person name="Baba S."/>
            <person name="Kobayashi G."/>
            <person name="Nagasaki K."/>
            <person name="Hano T."/>
            <person name="Tomaru Y."/>
        </authorList>
    </citation>
    <scope>NUCLEOTIDE SEQUENCE [LARGE SCALE GENOMIC DNA]</scope>
    <source>
        <strain evidence="2 3">NIES-3715</strain>
    </source>
</reference>
<protein>
    <recommendedName>
        <fullName evidence="4">CPBP family intramembrane metalloprotease</fullName>
    </recommendedName>
</protein>
<dbReference type="AlphaFoldDB" id="A0AAD3DEY9"/>
<dbReference type="Proteomes" id="UP001054902">
    <property type="component" value="Unassembled WGS sequence"/>
</dbReference>
<name>A0AAD3DEY9_9STRA</name>
<evidence type="ECO:0000313" key="3">
    <source>
        <dbReference type="Proteomes" id="UP001054902"/>
    </source>
</evidence>
<dbReference type="PANTHER" id="PTHR35797">
    <property type="entry name" value="PROTEASE-RELATED"/>
    <property type="match status" value="1"/>
</dbReference>
<feature type="transmembrane region" description="Helical" evidence="1">
    <location>
        <begin position="65"/>
        <end position="83"/>
    </location>
</feature>
<sequence>MKQMKSVPKAFNKQQYDLLSILASFAKMNPLWSYFGLTFLTSWGVMFLFVGPSHFPSTPSEAEDLLPLMVALTLLGPSVAGLLMRYILDGNVKQVTSRLDWKFWYCAPLILIPFSVGIALLCIYFLTGSTNYIPIIFFQSSHEISSLLLIGVIYATAAGFFEEIGWSFATVYLRKTMNTFYAGLTLGIIWGLWHFQVAVIGSGTENGEFSFELFLPWLVWNILVLPAYRVLMFHVHERCNGSITAMAIMHGSLTASLPLILAPKAQGRHLATFYFTYGIELILVNMVIALIPNHVQRRKI</sequence>
<keyword evidence="1" id="KW-0812">Transmembrane</keyword>
<dbReference type="InterPro" id="IPR042150">
    <property type="entry name" value="MmRce1-like"/>
</dbReference>
<feature type="transmembrane region" description="Helical" evidence="1">
    <location>
        <begin position="147"/>
        <end position="173"/>
    </location>
</feature>
<comment type="caution">
    <text evidence="2">The sequence shown here is derived from an EMBL/GenBank/DDBJ whole genome shotgun (WGS) entry which is preliminary data.</text>
</comment>
<keyword evidence="3" id="KW-1185">Reference proteome</keyword>
<keyword evidence="1" id="KW-0472">Membrane</keyword>
<feature type="transmembrane region" description="Helical" evidence="1">
    <location>
        <begin position="103"/>
        <end position="127"/>
    </location>
</feature>